<sequence>MMEEKFRALAEEVRKSMANPDIDMELCFPSEADEGCQLKKYPYLRVRYIVEEHDVYEKEIDIDPEYWEKDVKDLVNFITFQIQQFMEEIDSVEYGGE</sequence>
<proteinExistence type="predicted"/>
<dbReference type="EMBL" id="AP011663">
    <property type="protein sequence ID" value="BAL53666.1"/>
    <property type="molecule type" value="Genomic_DNA"/>
</dbReference>
<protein>
    <submittedName>
        <fullName evidence="1">ForF protein</fullName>
    </submittedName>
</protein>
<organism evidence="1">
    <name type="scientific">uncultured Aquificia bacterium</name>
    <dbReference type="NCBI Taxonomy" id="453415"/>
    <lineage>
        <taxon>Bacteria</taxon>
        <taxon>Pseudomonadati</taxon>
        <taxon>Aquificota</taxon>
        <taxon>Aquificia</taxon>
        <taxon>environmental samples</taxon>
    </lineage>
</organism>
<evidence type="ECO:0000313" key="1">
    <source>
        <dbReference type="EMBL" id="BAL53666.1"/>
    </source>
</evidence>
<dbReference type="AlphaFoldDB" id="H5SBY0"/>
<name>H5SBY0_9BACT</name>
<accession>H5SBY0</accession>
<gene>
    <name evidence="1" type="ORF">HGMM_F07F09C41</name>
</gene>
<reference evidence="1" key="1">
    <citation type="journal article" date="2005" name="Environ. Microbiol.">
        <title>Genetic and functional properties of uncultivated thermophilic crenarchaeotes from a subsurface gold mine as revealed by analysis of genome fragments.</title>
        <authorList>
            <person name="Nunoura T."/>
            <person name="Hirayama H."/>
            <person name="Takami H."/>
            <person name="Oida H."/>
            <person name="Nishi S."/>
            <person name="Shimamura S."/>
            <person name="Suzuki Y."/>
            <person name="Inagaki F."/>
            <person name="Takai K."/>
            <person name="Nealson K.H."/>
            <person name="Horikoshi K."/>
        </authorList>
    </citation>
    <scope>NUCLEOTIDE SEQUENCE</scope>
</reference>
<reference evidence="1" key="2">
    <citation type="journal article" date="2012" name="PLoS ONE">
        <title>A Deeply Branching Thermophilic Bacterium with an Ancient Acetyl-CoA Pathway Dominates a Subsurface Ecosystem.</title>
        <authorList>
            <person name="Takami H."/>
            <person name="Noguchi H."/>
            <person name="Takaki Y."/>
            <person name="Uchiyama I."/>
            <person name="Toyoda A."/>
            <person name="Nishi S."/>
            <person name="Chee G.-J."/>
            <person name="Arai W."/>
            <person name="Nunoura T."/>
            <person name="Itoh T."/>
            <person name="Hattori M."/>
            <person name="Takai K."/>
        </authorList>
    </citation>
    <scope>NUCLEOTIDE SEQUENCE</scope>
</reference>